<feature type="transmembrane region" description="Helical" evidence="3">
    <location>
        <begin position="12"/>
        <end position="33"/>
    </location>
</feature>
<dbReference type="Proteomes" id="UP000799324">
    <property type="component" value="Unassembled WGS sequence"/>
</dbReference>
<dbReference type="InterPro" id="IPR045312">
    <property type="entry name" value="PCBER-like"/>
</dbReference>
<dbReference type="CDD" id="cd05259">
    <property type="entry name" value="PCBER_SDR_a"/>
    <property type="match status" value="1"/>
</dbReference>
<dbReference type="InterPro" id="IPR008030">
    <property type="entry name" value="NmrA-like"/>
</dbReference>
<dbReference type="SUPFAM" id="SSF51735">
    <property type="entry name" value="NAD(P)-binding Rossmann-fold domains"/>
    <property type="match status" value="1"/>
</dbReference>
<evidence type="ECO:0000256" key="2">
    <source>
        <dbReference type="ARBA" id="ARBA00023002"/>
    </source>
</evidence>
<evidence type="ECO:0000313" key="6">
    <source>
        <dbReference type="Proteomes" id="UP000799324"/>
    </source>
</evidence>
<feature type="domain" description="NmrA-like" evidence="4">
    <location>
        <begin position="46"/>
        <end position="282"/>
    </location>
</feature>
<dbReference type="PANTHER" id="PTHR47706">
    <property type="entry name" value="NMRA-LIKE FAMILY PROTEIN"/>
    <property type="match status" value="1"/>
</dbReference>
<dbReference type="Gene3D" id="3.40.50.720">
    <property type="entry name" value="NAD(P)-binding Rossmann-like Domain"/>
    <property type="match status" value="1"/>
</dbReference>
<protein>
    <submittedName>
        <fullName evidence="5">NAD(P)-binding protein</fullName>
    </submittedName>
</protein>
<keyword evidence="3" id="KW-1133">Transmembrane helix</keyword>
<dbReference type="InterPro" id="IPR051609">
    <property type="entry name" value="NmrA/Isoflavone_reductase-like"/>
</dbReference>
<keyword evidence="3" id="KW-0812">Transmembrane</keyword>
<dbReference type="InterPro" id="IPR036291">
    <property type="entry name" value="NAD(P)-bd_dom_sf"/>
</dbReference>
<evidence type="ECO:0000256" key="3">
    <source>
        <dbReference type="SAM" id="Phobius"/>
    </source>
</evidence>
<keyword evidence="1" id="KW-0521">NADP</keyword>
<dbReference type="PANTHER" id="PTHR47706:SF10">
    <property type="entry name" value="NMRA-LIKE DOMAIN-CONTAINING PROTEIN"/>
    <property type="match status" value="1"/>
</dbReference>
<evidence type="ECO:0000256" key="1">
    <source>
        <dbReference type="ARBA" id="ARBA00022857"/>
    </source>
</evidence>
<keyword evidence="3" id="KW-0472">Membrane</keyword>
<dbReference type="Pfam" id="PF05368">
    <property type="entry name" value="NmrA"/>
    <property type="match status" value="1"/>
</dbReference>
<keyword evidence="2" id="KW-0560">Oxidoreductase</keyword>
<sequence length="345" mass="37170">MANNHIIAQPRPLSALLYIAFALPLLFVVYNTFQQSNYFTMSSEIKNVIIIGAGGNLGPSVLNAFLDEPSFNTTVLSREGSSSTFPEGVKVIHADYDSIDSLKSAFKGQDAVISLVGGSALGDQNKLIDAAIAAGAKRFIPSEFGSDTVSATLREIVPVFNAKYATVEYLNSKESSISWTSVITGAFFDWGLKVGFLGFNAQSKTATLVDNGVAQFSATNLRTIGQALVRSLQSSNLDATKNQYVYISSFTTSQADLLSLIEKITGAKWTVENVSSAELKKRGDEKLAKQDFSGIPDLIRAGAFGDKGLSDHRKLLWDEKLGLEKENFEETVKLGLAGKLAGEKL</sequence>
<dbReference type="GO" id="GO:0016491">
    <property type="term" value="F:oxidoreductase activity"/>
    <property type="evidence" value="ECO:0007669"/>
    <property type="project" value="UniProtKB-KW"/>
</dbReference>
<dbReference type="AlphaFoldDB" id="A0A6A6T609"/>
<dbReference type="OrthoDB" id="9984533at2759"/>
<evidence type="ECO:0000313" key="5">
    <source>
        <dbReference type="EMBL" id="KAF2655306.1"/>
    </source>
</evidence>
<keyword evidence="6" id="KW-1185">Reference proteome</keyword>
<name>A0A6A6T609_9PLEO</name>
<organism evidence="5 6">
    <name type="scientific">Lophiostoma macrostomum CBS 122681</name>
    <dbReference type="NCBI Taxonomy" id="1314788"/>
    <lineage>
        <taxon>Eukaryota</taxon>
        <taxon>Fungi</taxon>
        <taxon>Dikarya</taxon>
        <taxon>Ascomycota</taxon>
        <taxon>Pezizomycotina</taxon>
        <taxon>Dothideomycetes</taxon>
        <taxon>Pleosporomycetidae</taxon>
        <taxon>Pleosporales</taxon>
        <taxon>Lophiostomataceae</taxon>
        <taxon>Lophiostoma</taxon>
    </lineage>
</organism>
<evidence type="ECO:0000259" key="4">
    <source>
        <dbReference type="Pfam" id="PF05368"/>
    </source>
</evidence>
<dbReference type="EMBL" id="MU004351">
    <property type="protein sequence ID" value="KAF2655306.1"/>
    <property type="molecule type" value="Genomic_DNA"/>
</dbReference>
<gene>
    <name evidence="5" type="ORF">K491DRAFT_693053</name>
</gene>
<proteinExistence type="predicted"/>
<accession>A0A6A6T609</accession>
<dbReference type="Gene3D" id="3.90.25.10">
    <property type="entry name" value="UDP-galactose 4-epimerase, domain 1"/>
    <property type="match status" value="1"/>
</dbReference>
<reference evidence="5" key="1">
    <citation type="journal article" date="2020" name="Stud. Mycol.">
        <title>101 Dothideomycetes genomes: a test case for predicting lifestyles and emergence of pathogens.</title>
        <authorList>
            <person name="Haridas S."/>
            <person name="Albert R."/>
            <person name="Binder M."/>
            <person name="Bloem J."/>
            <person name="Labutti K."/>
            <person name="Salamov A."/>
            <person name="Andreopoulos B."/>
            <person name="Baker S."/>
            <person name="Barry K."/>
            <person name="Bills G."/>
            <person name="Bluhm B."/>
            <person name="Cannon C."/>
            <person name="Castanera R."/>
            <person name="Culley D."/>
            <person name="Daum C."/>
            <person name="Ezra D."/>
            <person name="Gonzalez J."/>
            <person name="Henrissat B."/>
            <person name="Kuo A."/>
            <person name="Liang C."/>
            <person name="Lipzen A."/>
            <person name="Lutzoni F."/>
            <person name="Magnuson J."/>
            <person name="Mondo S."/>
            <person name="Nolan M."/>
            <person name="Ohm R."/>
            <person name="Pangilinan J."/>
            <person name="Park H.-J."/>
            <person name="Ramirez L."/>
            <person name="Alfaro M."/>
            <person name="Sun H."/>
            <person name="Tritt A."/>
            <person name="Yoshinaga Y."/>
            <person name="Zwiers L.-H."/>
            <person name="Turgeon B."/>
            <person name="Goodwin S."/>
            <person name="Spatafora J."/>
            <person name="Crous P."/>
            <person name="Grigoriev I."/>
        </authorList>
    </citation>
    <scope>NUCLEOTIDE SEQUENCE</scope>
    <source>
        <strain evidence="5">CBS 122681</strain>
    </source>
</reference>